<keyword evidence="3" id="KW-0813">Transport</keyword>
<comment type="subcellular location">
    <subcellularLocation>
        <location evidence="1">Cell membrane</location>
        <topology evidence="1">Multi-pass membrane protein</topology>
    </subcellularLocation>
</comment>
<comment type="similarity">
    <text evidence="2">Belongs to the binding-protein-dependent transport system permease family. FecCD subfamily.</text>
</comment>
<evidence type="ECO:0000256" key="7">
    <source>
        <dbReference type="ARBA" id="ARBA00023136"/>
    </source>
</evidence>
<keyword evidence="7 8" id="KW-0472">Membrane</keyword>
<feature type="transmembrane region" description="Helical" evidence="8">
    <location>
        <begin position="331"/>
        <end position="349"/>
    </location>
</feature>
<evidence type="ECO:0000256" key="1">
    <source>
        <dbReference type="ARBA" id="ARBA00004651"/>
    </source>
</evidence>
<evidence type="ECO:0000256" key="6">
    <source>
        <dbReference type="ARBA" id="ARBA00022989"/>
    </source>
</evidence>
<dbReference type="SUPFAM" id="SSF81345">
    <property type="entry name" value="ABC transporter involved in vitamin B12 uptake, BtuC"/>
    <property type="match status" value="1"/>
</dbReference>
<name>A0ABQ3MDN3_9PSEU</name>
<evidence type="ECO:0000256" key="3">
    <source>
        <dbReference type="ARBA" id="ARBA00022448"/>
    </source>
</evidence>
<organism evidence="9 10">
    <name type="scientific">Amycolatopsis oliviviridis</name>
    <dbReference type="NCBI Taxonomy" id="1471590"/>
    <lineage>
        <taxon>Bacteria</taxon>
        <taxon>Bacillati</taxon>
        <taxon>Actinomycetota</taxon>
        <taxon>Actinomycetes</taxon>
        <taxon>Pseudonocardiales</taxon>
        <taxon>Pseudonocardiaceae</taxon>
        <taxon>Amycolatopsis</taxon>
    </lineage>
</organism>
<feature type="transmembrane region" description="Helical" evidence="8">
    <location>
        <begin position="127"/>
        <end position="160"/>
    </location>
</feature>
<dbReference type="InterPro" id="IPR037294">
    <property type="entry name" value="ABC_BtuC-like"/>
</dbReference>
<feature type="transmembrane region" description="Helical" evidence="8">
    <location>
        <begin position="172"/>
        <end position="194"/>
    </location>
</feature>
<gene>
    <name evidence="9" type="ORF">GCM10017790_82970</name>
</gene>
<evidence type="ECO:0000256" key="4">
    <source>
        <dbReference type="ARBA" id="ARBA00022475"/>
    </source>
</evidence>
<reference evidence="10" key="1">
    <citation type="journal article" date="2019" name="Int. J. Syst. Evol. Microbiol.">
        <title>The Global Catalogue of Microorganisms (GCM) 10K type strain sequencing project: providing services to taxonomists for standard genome sequencing and annotation.</title>
        <authorList>
            <consortium name="The Broad Institute Genomics Platform"/>
            <consortium name="The Broad Institute Genome Sequencing Center for Infectious Disease"/>
            <person name="Wu L."/>
            <person name="Ma J."/>
        </authorList>
    </citation>
    <scope>NUCLEOTIDE SEQUENCE [LARGE SCALE GENOMIC DNA]</scope>
    <source>
        <strain evidence="10">CGMCC 4.7683</strain>
    </source>
</reference>
<dbReference type="PANTHER" id="PTHR30472:SF67">
    <property type="entry name" value="PERMEASE OF ABC TRANSPORTER-RELATED"/>
    <property type="match status" value="1"/>
</dbReference>
<dbReference type="CDD" id="cd06550">
    <property type="entry name" value="TM_ABC_iron-siderophores_like"/>
    <property type="match status" value="1"/>
</dbReference>
<feature type="transmembrane region" description="Helical" evidence="8">
    <location>
        <begin position="264"/>
        <end position="290"/>
    </location>
</feature>
<feature type="transmembrane region" description="Helical" evidence="8">
    <location>
        <begin position="302"/>
        <end position="325"/>
    </location>
</feature>
<feature type="transmembrane region" description="Helical" evidence="8">
    <location>
        <begin position="87"/>
        <end position="107"/>
    </location>
</feature>
<dbReference type="Pfam" id="PF01032">
    <property type="entry name" value="FecCD"/>
    <property type="match status" value="1"/>
</dbReference>
<comment type="caution">
    <text evidence="9">The sequence shown here is derived from an EMBL/GenBank/DDBJ whole genome shotgun (WGS) entry which is preliminary data.</text>
</comment>
<keyword evidence="4" id="KW-1003">Cell membrane</keyword>
<feature type="transmembrane region" description="Helical" evidence="8">
    <location>
        <begin position="26"/>
        <end position="48"/>
    </location>
</feature>
<dbReference type="Proteomes" id="UP000635387">
    <property type="component" value="Unassembled WGS sequence"/>
</dbReference>
<proteinExistence type="inferred from homology"/>
<evidence type="ECO:0000256" key="5">
    <source>
        <dbReference type="ARBA" id="ARBA00022692"/>
    </source>
</evidence>
<keyword evidence="5 8" id="KW-0812">Transmembrane</keyword>
<dbReference type="PANTHER" id="PTHR30472">
    <property type="entry name" value="FERRIC ENTEROBACTIN TRANSPORT SYSTEM PERMEASE PROTEIN"/>
    <property type="match status" value="1"/>
</dbReference>
<accession>A0ABQ3MDN3</accession>
<dbReference type="EMBL" id="BNAY01000016">
    <property type="protein sequence ID" value="GHH37897.1"/>
    <property type="molecule type" value="Genomic_DNA"/>
</dbReference>
<evidence type="ECO:0000313" key="9">
    <source>
        <dbReference type="EMBL" id="GHH37897.1"/>
    </source>
</evidence>
<protein>
    <submittedName>
        <fullName evidence="9">ABC transporter permease</fullName>
    </submittedName>
</protein>
<evidence type="ECO:0000256" key="8">
    <source>
        <dbReference type="SAM" id="Phobius"/>
    </source>
</evidence>
<evidence type="ECO:0000256" key="2">
    <source>
        <dbReference type="ARBA" id="ARBA00007935"/>
    </source>
</evidence>
<dbReference type="InterPro" id="IPR000522">
    <property type="entry name" value="ABC_transptr_permease_BtuC"/>
</dbReference>
<keyword evidence="10" id="KW-1185">Reference proteome</keyword>
<keyword evidence="6 8" id="KW-1133">Transmembrane helix</keyword>
<sequence>MTASGKQVLDTPAVTAGTRRTAMPTWVLFTIGLVALVLSVGLAACVGANDVGLPEIARAVGSRLGLPVEPLSRLLDSLIWQLRVPRVLLAALVGAMLAVSGTVLQGLTGNALADPYLLGVSNGASVGAVAVTLFGLGAGALGLSGGALLGALLSFGLMMLLLRGGMRTVRIVLTGVVVGQLFAALTSLLIMASADAETTRAITYWLLGSMTSARWDSVVLCAIACAAGLVGCWTRSQALDAFSFGEDTAESLGISVRTTRITTLVLTALLTSVAVASVGAVGFVGLIVPHAARFIVGPRHRVLMPFAALTGAVFLVWADALARVALAPREVPVGVVTALIGVPLFLFILRKRGEL</sequence>
<evidence type="ECO:0000313" key="10">
    <source>
        <dbReference type="Proteomes" id="UP000635387"/>
    </source>
</evidence>
<dbReference type="Gene3D" id="1.10.3470.10">
    <property type="entry name" value="ABC transporter involved in vitamin B12 uptake, BtuC"/>
    <property type="match status" value="1"/>
</dbReference>